<gene>
    <name evidence="1" type="ORF">HPP92_012475</name>
</gene>
<dbReference type="AlphaFoldDB" id="A0A835QQJ8"/>
<organism evidence="1 2">
    <name type="scientific">Vanilla planifolia</name>
    <name type="common">Vanilla</name>
    <dbReference type="NCBI Taxonomy" id="51239"/>
    <lineage>
        <taxon>Eukaryota</taxon>
        <taxon>Viridiplantae</taxon>
        <taxon>Streptophyta</taxon>
        <taxon>Embryophyta</taxon>
        <taxon>Tracheophyta</taxon>
        <taxon>Spermatophyta</taxon>
        <taxon>Magnoliopsida</taxon>
        <taxon>Liliopsida</taxon>
        <taxon>Asparagales</taxon>
        <taxon>Orchidaceae</taxon>
        <taxon>Vanilloideae</taxon>
        <taxon>Vanilleae</taxon>
        <taxon>Vanilla</taxon>
    </lineage>
</organism>
<protein>
    <submittedName>
        <fullName evidence="1">Uncharacterized protein</fullName>
    </submittedName>
</protein>
<dbReference type="Proteomes" id="UP000639772">
    <property type="component" value="Chromosome 6"/>
</dbReference>
<name>A0A835QQJ8_VANPL</name>
<sequence>MKRRSSSRHKEDEAVLIRSEPNWALSSTRLELELEPVEEIVETKLEPFG</sequence>
<dbReference type="EMBL" id="JADCNM010000006">
    <property type="protein sequence ID" value="KAG0477756.1"/>
    <property type="molecule type" value="Genomic_DNA"/>
</dbReference>
<comment type="caution">
    <text evidence="1">The sequence shown here is derived from an EMBL/GenBank/DDBJ whole genome shotgun (WGS) entry which is preliminary data.</text>
</comment>
<accession>A0A835QQJ8</accession>
<evidence type="ECO:0000313" key="2">
    <source>
        <dbReference type="Proteomes" id="UP000639772"/>
    </source>
</evidence>
<reference evidence="1 2" key="1">
    <citation type="journal article" date="2020" name="Nat. Food">
        <title>A phased Vanilla planifolia genome enables genetic improvement of flavour and production.</title>
        <authorList>
            <person name="Hasing T."/>
            <person name="Tang H."/>
            <person name="Brym M."/>
            <person name="Khazi F."/>
            <person name="Huang T."/>
            <person name="Chambers A.H."/>
        </authorList>
    </citation>
    <scope>NUCLEOTIDE SEQUENCE [LARGE SCALE GENOMIC DNA]</scope>
    <source>
        <tissue evidence="1">Leaf</tissue>
    </source>
</reference>
<proteinExistence type="predicted"/>
<evidence type="ECO:0000313" key="1">
    <source>
        <dbReference type="EMBL" id="KAG0477756.1"/>
    </source>
</evidence>